<dbReference type="VEuPathDB" id="FungiDB:H257_10697"/>
<evidence type="ECO:0000256" key="1">
    <source>
        <dbReference type="SAM" id="MobiDB-lite"/>
    </source>
</evidence>
<comment type="caution">
    <text evidence="2">The sequence shown here is derived from an EMBL/GenBank/DDBJ whole genome shotgun (WGS) entry which is preliminary data.</text>
</comment>
<gene>
    <name evidence="2" type="ORF">B5M09_008628</name>
</gene>
<keyword evidence="3" id="KW-1185">Reference proteome</keyword>
<dbReference type="Proteomes" id="UP000284702">
    <property type="component" value="Unassembled WGS sequence"/>
</dbReference>
<evidence type="ECO:0000313" key="2">
    <source>
        <dbReference type="EMBL" id="RQM27323.1"/>
    </source>
</evidence>
<dbReference type="AlphaFoldDB" id="A0A3R7YSY3"/>
<protein>
    <submittedName>
        <fullName evidence="2">Uncharacterized protein</fullName>
    </submittedName>
</protein>
<accession>A0A3R7YSY3</accession>
<name>A0A3R7YSY3_APHAT</name>
<sequence length="499" mass="56651">MKYGQILASTALSQRMKRATLDRDATQAFLLAAKTACTYTWDHTGRCSCHMPPELVIAARHLQISLCRDTTLAWRQLLWHNQVTHNDWIRDHNSRPLQSAPFDTFADAFQSNTTTTYWSFIPRHTATIQDKAHLPWFFMLSAGLGLQATAPLLNPQSRVWFPTPPPRTNLRQQGSYVKRLSTTIGTHLHPPSPIDHKYADRRAALCADLNLPYRPDAWTRPWHASYLPGSLQWFQYRWHFQAFRFKHSSINPLCPYCGNPDKSSHTFWTCPRAHALWTTLLQIWYGDVAAKPSDYIANLTSAEQPRAARWMLQAPQWKTHGTAYDNLCHQGWTLLRSLGFRILWTERCKAIHADPLAPPALPSHLPTVAMSHFQALATYHSHQHHTLRAAVYSALVQQCRRASAGPTVSHHMPIPSRGLILFDGAARMETCCGGSGAIAMPHHAPLLSEYDAHFLATATTNNIADYMPDQSPHPRGFYAPYPRRGVRRQQPPHESLARP</sequence>
<evidence type="ECO:0000313" key="3">
    <source>
        <dbReference type="Proteomes" id="UP000284702"/>
    </source>
</evidence>
<feature type="region of interest" description="Disordered" evidence="1">
    <location>
        <begin position="474"/>
        <end position="499"/>
    </location>
</feature>
<dbReference type="VEuPathDB" id="FungiDB:H257_15152"/>
<dbReference type="EMBL" id="MZMZ02002095">
    <property type="protein sequence ID" value="RQM27323.1"/>
    <property type="molecule type" value="Genomic_DNA"/>
</dbReference>
<organism evidence="2 3">
    <name type="scientific">Aphanomyces astaci</name>
    <name type="common">Crayfish plague agent</name>
    <dbReference type="NCBI Taxonomy" id="112090"/>
    <lineage>
        <taxon>Eukaryota</taxon>
        <taxon>Sar</taxon>
        <taxon>Stramenopiles</taxon>
        <taxon>Oomycota</taxon>
        <taxon>Saprolegniomycetes</taxon>
        <taxon>Saprolegniales</taxon>
        <taxon>Verrucalvaceae</taxon>
        <taxon>Aphanomyces</taxon>
    </lineage>
</organism>
<proteinExistence type="predicted"/>
<reference evidence="2" key="1">
    <citation type="submission" date="2018-07" db="EMBL/GenBank/DDBJ databases">
        <title>Annotation of Aphanomyces astaci genome assembly.</title>
        <authorList>
            <person name="Studholme D.J."/>
        </authorList>
    </citation>
    <scope>NUCLEOTIDE SEQUENCE [LARGE SCALE GENOMIC DNA]</scope>
    <source>
        <strain evidence="2">Pc</strain>
    </source>
</reference>